<feature type="region of interest" description="Disordered" evidence="1">
    <location>
        <begin position="219"/>
        <end position="246"/>
    </location>
</feature>
<proteinExistence type="predicted"/>
<accession>A0A6J7WYE7</accession>
<gene>
    <name evidence="2" type="ORF">UFOVP237_69</name>
</gene>
<name>A0A6J7WYE7_9CAUD</name>
<sequence>MMAQNLRPVSLNFSPPRQYAKGGLASKAEEVKGAGRGGDTMLVHVNPIEFKWLQKNFGGGTNPNTGLPEFSFWDYLLPAAMNVIAPGVGGAIGDTIGSVTGNVLPAGITNALGSAISGAGVNALTGNDVGTGALVGGLSPSVLGALGLTGTNRALAGLNMYPGAAKAATAAATPSVSPNLSGFGGGSSSPAGASSATSSLMKAAPLLLAAAALGGSTKSEQPTVQMAGQTDDQNKKKLSDVSFDRTQTHPQVDKRYGYGAEQQFFKDNQLPTVTAAQGTYVKGGGTGTSDSIPAKLSDGEYVIDAQTVSMLGDGSSDAGAQKLDQMREAIRKQKGGALSKGKFAPDAKAPLSYIRGSK</sequence>
<protein>
    <submittedName>
        <fullName evidence="2">Uncharacterized protein</fullName>
    </submittedName>
</protein>
<evidence type="ECO:0000313" key="2">
    <source>
        <dbReference type="EMBL" id="CAB5220073.1"/>
    </source>
</evidence>
<feature type="compositionally biased region" description="Basic and acidic residues" evidence="1">
    <location>
        <begin position="232"/>
        <end position="246"/>
    </location>
</feature>
<dbReference type="EMBL" id="LR798277">
    <property type="protein sequence ID" value="CAB5220073.1"/>
    <property type="molecule type" value="Genomic_DNA"/>
</dbReference>
<reference evidence="2" key="1">
    <citation type="submission" date="2020-05" db="EMBL/GenBank/DDBJ databases">
        <authorList>
            <person name="Chiriac C."/>
            <person name="Salcher M."/>
            <person name="Ghai R."/>
            <person name="Kavagutti S V."/>
        </authorList>
    </citation>
    <scope>NUCLEOTIDE SEQUENCE</scope>
</reference>
<feature type="compositionally biased region" description="Polar residues" evidence="1">
    <location>
        <begin position="219"/>
        <end position="231"/>
    </location>
</feature>
<organism evidence="2">
    <name type="scientific">uncultured Caudovirales phage</name>
    <dbReference type="NCBI Taxonomy" id="2100421"/>
    <lineage>
        <taxon>Viruses</taxon>
        <taxon>Duplodnaviria</taxon>
        <taxon>Heunggongvirae</taxon>
        <taxon>Uroviricota</taxon>
        <taxon>Caudoviricetes</taxon>
        <taxon>Peduoviridae</taxon>
        <taxon>Maltschvirus</taxon>
        <taxon>Maltschvirus maltsch</taxon>
    </lineage>
</organism>
<evidence type="ECO:0000256" key="1">
    <source>
        <dbReference type="SAM" id="MobiDB-lite"/>
    </source>
</evidence>